<gene>
    <name evidence="4" type="ORF">S7711_04508</name>
</gene>
<dbReference type="AlphaFoldDB" id="A0A084BA94"/>
<dbReference type="InterPro" id="IPR036291">
    <property type="entry name" value="NAD(P)-bd_dom_sf"/>
</dbReference>
<keyword evidence="2" id="KW-0521">NADP</keyword>
<protein>
    <submittedName>
        <fullName evidence="4">Uncharacterized protein</fullName>
    </submittedName>
</protein>
<reference evidence="4 5" key="1">
    <citation type="journal article" date="2014" name="BMC Genomics">
        <title>Comparative genome sequencing reveals chemotype-specific gene clusters in the toxigenic black mold Stachybotrys.</title>
        <authorList>
            <person name="Semeiks J."/>
            <person name="Borek D."/>
            <person name="Otwinowski Z."/>
            <person name="Grishin N.V."/>
        </authorList>
    </citation>
    <scope>NUCLEOTIDE SEQUENCE [LARGE SCALE GENOMIC DNA]</scope>
    <source>
        <strain evidence="5">CBS 109288 / IBT 7711</strain>
    </source>
</reference>
<dbReference type="PANTHER" id="PTHR24320:SF282">
    <property type="entry name" value="WW DOMAIN-CONTAINING OXIDOREDUCTASE"/>
    <property type="match status" value="1"/>
</dbReference>
<dbReference type="PRINTS" id="PR00081">
    <property type="entry name" value="GDHRDH"/>
</dbReference>
<dbReference type="GO" id="GO:0016491">
    <property type="term" value="F:oxidoreductase activity"/>
    <property type="evidence" value="ECO:0007669"/>
    <property type="project" value="UniProtKB-KW"/>
</dbReference>
<evidence type="ECO:0000313" key="4">
    <source>
        <dbReference type="EMBL" id="KEY74473.1"/>
    </source>
</evidence>
<dbReference type="Proteomes" id="UP000028045">
    <property type="component" value="Unassembled WGS sequence"/>
</dbReference>
<evidence type="ECO:0000256" key="2">
    <source>
        <dbReference type="ARBA" id="ARBA00022857"/>
    </source>
</evidence>
<evidence type="ECO:0000256" key="3">
    <source>
        <dbReference type="ARBA" id="ARBA00023002"/>
    </source>
</evidence>
<dbReference type="PANTHER" id="PTHR24320">
    <property type="entry name" value="RETINOL DEHYDROGENASE"/>
    <property type="match status" value="1"/>
</dbReference>
<evidence type="ECO:0000256" key="1">
    <source>
        <dbReference type="ARBA" id="ARBA00006484"/>
    </source>
</evidence>
<evidence type="ECO:0000313" key="5">
    <source>
        <dbReference type="Proteomes" id="UP000028045"/>
    </source>
</evidence>
<organism evidence="4 5">
    <name type="scientific">Stachybotrys chartarum (strain CBS 109288 / IBT 7711)</name>
    <name type="common">Toxic black mold</name>
    <name type="synonym">Stilbospora chartarum</name>
    <dbReference type="NCBI Taxonomy" id="1280523"/>
    <lineage>
        <taxon>Eukaryota</taxon>
        <taxon>Fungi</taxon>
        <taxon>Dikarya</taxon>
        <taxon>Ascomycota</taxon>
        <taxon>Pezizomycotina</taxon>
        <taxon>Sordariomycetes</taxon>
        <taxon>Hypocreomycetidae</taxon>
        <taxon>Hypocreales</taxon>
        <taxon>Stachybotryaceae</taxon>
        <taxon>Stachybotrys</taxon>
    </lineage>
</organism>
<keyword evidence="5" id="KW-1185">Reference proteome</keyword>
<dbReference type="InterPro" id="IPR002347">
    <property type="entry name" value="SDR_fam"/>
</dbReference>
<dbReference type="EMBL" id="KL647570">
    <property type="protein sequence ID" value="KEY74473.1"/>
    <property type="molecule type" value="Genomic_DNA"/>
</dbReference>
<dbReference type="OrthoDB" id="191139at2759"/>
<dbReference type="Gene3D" id="3.40.50.720">
    <property type="entry name" value="NAD(P)-binding Rossmann-like Domain"/>
    <property type="match status" value="1"/>
</dbReference>
<keyword evidence="3" id="KW-0560">Oxidoreductase</keyword>
<dbReference type="HOGENOM" id="CLU_010194_44_6_1"/>
<proteinExistence type="inferred from homology"/>
<sequence length="316" mass="34384">MTFHPDDLPDLSGRVYIVTGGTSGIGYYTAARLAQHGARVYICARSDTKGRKTIEGIQSLYRNAKLDMLVMDHENLGTVASAAKEFTSKETALHGLVNNAGIMATPYKMTQDGYEAQFQTNHIAHWLFTSHLVPIMLKTSKTAPTGTVRITNLTSGGYMMAPKAGVNFDDTSLIKSSTIARYGQSKLANILHAKILHQQYGPGSASAKAGQGEIWTSSIHPGIVNTGLDDKATEAPLVMKVLTHCVDSFGGRWPADKGAWTSVFCAASPQMKKEDSGAYYERIAKVVKPGAMARDLNLAEKLDVWTRQEMESKRLL</sequence>
<dbReference type="Pfam" id="PF00106">
    <property type="entry name" value="adh_short"/>
    <property type="match status" value="1"/>
</dbReference>
<comment type="similarity">
    <text evidence="1">Belongs to the short-chain dehydrogenases/reductases (SDR) family.</text>
</comment>
<dbReference type="SUPFAM" id="SSF51735">
    <property type="entry name" value="NAD(P)-binding Rossmann-fold domains"/>
    <property type="match status" value="1"/>
</dbReference>
<name>A0A084BA94_STACB</name>
<accession>A0A084BA94</accession>